<evidence type="ECO:0000256" key="3">
    <source>
        <dbReference type="ARBA" id="ARBA00022801"/>
    </source>
</evidence>
<dbReference type="PANTHER" id="PTHR43918">
    <property type="entry name" value="ACETYLCHOLINESTERASE"/>
    <property type="match status" value="1"/>
</dbReference>
<dbReference type="InterPro" id="IPR000997">
    <property type="entry name" value="Cholinesterase"/>
</dbReference>
<keyword evidence="9" id="KW-1185">Reference proteome</keyword>
<evidence type="ECO:0000256" key="4">
    <source>
        <dbReference type="ARBA" id="ARBA00023157"/>
    </source>
</evidence>
<dbReference type="InterPro" id="IPR019819">
    <property type="entry name" value="Carboxylesterase_B_CS"/>
</dbReference>
<name>A0A8S3ZQB1_9EUPU</name>
<organism evidence="8 9">
    <name type="scientific">Candidula unifasciata</name>
    <dbReference type="NCBI Taxonomy" id="100452"/>
    <lineage>
        <taxon>Eukaryota</taxon>
        <taxon>Metazoa</taxon>
        <taxon>Spiralia</taxon>
        <taxon>Lophotrochozoa</taxon>
        <taxon>Mollusca</taxon>
        <taxon>Gastropoda</taxon>
        <taxon>Heterobranchia</taxon>
        <taxon>Euthyneura</taxon>
        <taxon>Panpulmonata</taxon>
        <taxon>Eupulmonata</taxon>
        <taxon>Stylommatophora</taxon>
        <taxon>Helicina</taxon>
        <taxon>Helicoidea</taxon>
        <taxon>Geomitridae</taxon>
        <taxon>Candidula</taxon>
    </lineage>
</organism>
<evidence type="ECO:0000313" key="9">
    <source>
        <dbReference type="Proteomes" id="UP000678393"/>
    </source>
</evidence>
<accession>A0A8S3ZQB1</accession>
<dbReference type="AlphaFoldDB" id="A0A8S3ZQB1"/>
<dbReference type="GO" id="GO:0019695">
    <property type="term" value="P:choline metabolic process"/>
    <property type="evidence" value="ECO:0007669"/>
    <property type="project" value="TreeGrafter"/>
</dbReference>
<gene>
    <name evidence="8" type="ORF">CUNI_LOCUS17261</name>
</gene>
<keyword evidence="4" id="KW-1015">Disulfide bond</keyword>
<feature type="active site" description="Charge relay system" evidence="5">
    <location>
        <position position="452"/>
    </location>
</feature>
<feature type="active site" description="Charge relay system" evidence="5">
    <location>
        <position position="342"/>
    </location>
</feature>
<protein>
    <recommendedName>
        <fullName evidence="7">Carboxylesterase type B domain-containing protein</fullName>
    </recommendedName>
</protein>
<keyword evidence="3" id="KW-0378">Hydrolase</keyword>
<dbReference type="SUPFAM" id="SSF53474">
    <property type="entry name" value="alpha/beta-Hydrolases"/>
    <property type="match status" value="1"/>
</dbReference>
<evidence type="ECO:0000313" key="8">
    <source>
        <dbReference type="EMBL" id="CAG5131703.1"/>
    </source>
</evidence>
<comment type="caution">
    <text evidence="8">The sequence shown here is derived from an EMBL/GenBank/DDBJ whole genome shotgun (WGS) entry which is preliminary data.</text>
</comment>
<dbReference type="Gene3D" id="3.40.50.1820">
    <property type="entry name" value="alpha/beta hydrolase"/>
    <property type="match status" value="1"/>
</dbReference>
<dbReference type="InterPro" id="IPR029058">
    <property type="entry name" value="AB_hydrolase_fold"/>
</dbReference>
<evidence type="ECO:0000256" key="6">
    <source>
        <dbReference type="SAM" id="SignalP"/>
    </source>
</evidence>
<dbReference type="EMBL" id="CAJHNH020004813">
    <property type="protein sequence ID" value="CAG5131703.1"/>
    <property type="molecule type" value="Genomic_DNA"/>
</dbReference>
<dbReference type="InterPro" id="IPR050654">
    <property type="entry name" value="AChE-related_enzymes"/>
</dbReference>
<dbReference type="Proteomes" id="UP000678393">
    <property type="component" value="Unassembled WGS sequence"/>
</dbReference>
<dbReference type="Pfam" id="PF00135">
    <property type="entry name" value="COesterase"/>
    <property type="match status" value="1"/>
</dbReference>
<comment type="similarity">
    <text evidence="1">Belongs to the type-B carboxylesterase/lipase family.</text>
</comment>
<feature type="chain" id="PRO_5035751625" description="Carboxylesterase type B domain-containing protein" evidence="6">
    <location>
        <begin position="21"/>
        <end position="499"/>
    </location>
</feature>
<dbReference type="GO" id="GO:0003990">
    <property type="term" value="F:acetylcholinesterase activity"/>
    <property type="evidence" value="ECO:0007669"/>
    <property type="project" value="TreeGrafter"/>
</dbReference>
<feature type="signal peptide" evidence="6">
    <location>
        <begin position="1"/>
        <end position="20"/>
    </location>
</feature>
<evidence type="ECO:0000256" key="1">
    <source>
        <dbReference type="ARBA" id="ARBA00005964"/>
    </source>
</evidence>
<dbReference type="GO" id="GO:0005886">
    <property type="term" value="C:plasma membrane"/>
    <property type="evidence" value="ECO:0007669"/>
    <property type="project" value="TreeGrafter"/>
</dbReference>
<evidence type="ECO:0000256" key="5">
    <source>
        <dbReference type="PIRSR" id="PIRSR600997-1"/>
    </source>
</evidence>
<sequence>KMTILIFMTSVYILPGVVLASLPLSATTLSTTLGRVTGVRKVIGANRKIDVFYNIPFAKPPVGGLRFKPPQSAEPWKGERDGTQKPNSCWQSVDTNFGRFPGVEIEDCLYINIWRPVCTQHCSQQKQKSILVWIFGGGFYSGTTTLDLYDASQLAALNDVIVVSIAYRLGPLGFLYLGNDDAPGNAGLLDQALGLKWVRDNAINLGGSPESITIFGESAGAASVGFHLLSPVSRNYFHNAIMQSASPFADWAVLERDVAKNRTLTLISRALCSKNNISSSINCLRSLDPQTLCDKQWILNAGVSFPFAPVIDGYFIPDHPLKMVEKGDVKNANILLGVNKNEGIYFNVYQFQQDFPLKGDGHISNEQFDRILPFYLKNDKKASDLIKEEYMKDSNSSYTQLLDAITGDKSFKCPVLNFASSLTRNGNNHVYTYSFEHRVSTNPWPAWSGVVHGYEIELIFGLPLAMSSVYTEEEKSLSLQMMKLWTNFAKTGYALFVYK</sequence>
<dbReference type="PANTHER" id="PTHR43918:SF12">
    <property type="entry name" value="ACETYLCHOLINESTERASE 1"/>
    <property type="match status" value="1"/>
</dbReference>
<feature type="non-terminal residue" evidence="8">
    <location>
        <position position="499"/>
    </location>
</feature>
<dbReference type="FunFam" id="3.40.50.1820:FF:000029">
    <property type="entry name" value="Acetylcholinesterase"/>
    <property type="match status" value="1"/>
</dbReference>
<feature type="domain" description="Carboxylesterase type B" evidence="7">
    <location>
        <begin position="27"/>
        <end position="492"/>
    </location>
</feature>
<proteinExistence type="inferred from homology"/>
<evidence type="ECO:0000259" key="7">
    <source>
        <dbReference type="Pfam" id="PF00135"/>
    </source>
</evidence>
<dbReference type="InterPro" id="IPR002018">
    <property type="entry name" value="CarbesteraseB"/>
</dbReference>
<dbReference type="GO" id="GO:0006581">
    <property type="term" value="P:acetylcholine catabolic process"/>
    <property type="evidence" value="ECO:0007669"/>
    <property type="project" value="TreeGrafter"/>
</dbReference>
<keyword evidence="2" id="KW-0719">Serine esterase</keyword>
<dbReference type="PROSITE" id="PS00941">
    <property type="entry name" value="CARBOXYLESTERASE_B_2"/>
    <property type="match status" value="1"/>
</dbReference>
<dbReference type="PRINTS" id="PR00878">
    <property type="entry name" value="CHOLNESTRASE"/>
</dbReference>
<feature type="active site" description="Acyl-ester intermediate" evidence="5">
    <location>
        <position position="218"/>
    </location>
</feature>
<reference evidence="8" key="1">
    <citation type="submission" date="2021-04" db="EMBL/GenBank/DDBJ databases">
        <authorList>
            <consortium name="Molecular Ecology Group"/>
        </authorList>
    </citation>
    <scope>NUCLEOTIDE SEQUENCE</scope>
</reference>
<dbReference type="OrthoDB" id="9000293at2759"/>
<keyword evidence="6" id="KW-0732">Signal</keyword>
<evidence type="ECO:0000256" key="2">
    <source>
        <dbReference type="ARBA" id="ARBA00022487"/>
    </source>
</evidence>
<dbReference type="GO" id="GO:0005615">
    <property type="term" value="C:extracellular space"/>
    <property type="evidence" value="ECO:0007669"/>
    <property type="project" value="TreeGrafter"/>
</dbReference>